<dbReference type="AlphaFoldDB" id="A0A1T4VQN8"/>
<dbReference type="RefSeq" id="WP_078684104.1">
    <property type="nucleotide sequence ID" value="NZ_FUYA01000002.1"/>
</dbReference>
<accession>A0A1T4VQN8</accession>
<dbReference type="EMBL" id="FUYA01000002">
    <property type="protein sequence ID" value="SKA67304.1"/>
    <property type="molecule type" value="Genomic_DNA"/>
</dbReference>
<evidence type="ECO:0008006" key="3">
    <source>
        <dbReference type="Google" id="ProtNLM"/>
    </source>
</evidence>
<evidence type="ECO:0000313" key="1">
    <source>
        <dbReference type="EMBL" id="SKA67304.1"/>
    </source>
</evidence>
<evidence type="ECO:0000313" key="2">
    <source>
        <dbReference type="Proteomes" id="UP000189733"/>
    </source>
</evidence>
<gene>
    <name evidence="1" type="ORF">SAMN02745702_00795</name>
</gene>
<proteinExistence type="predicted"/>
<reference evidence="1 2" key="1">
    <citation type="submission" date="2017-02" db="EMBL/GenBank/DDBJ databases">
        <authorList>
            <person name="Peterson S.W."/>
        </authorList>
    </citation>
    <scope>NUCLEOTIDE SEQUENCE [LARGE SCALE GENOMIC DNA]</scope>
    <source>
        <strain evidence="1 2">DSM 18034</strain>
    </source>
</reference>
<protein>
    <recommendedName>
        <fullName evidence="3">Helix-turn-helix domain-containing protein</fullName>
    </recommendedName>
</protein>
<name>A0A1T4VQN8_9BACT</name>
<dbReference type="OrthoDB" id="5461225at2"/>
<keyword evidence="2" id="KW-1185">Reference proteome</keyword>
<dbReference type="STRING" id="1121442.SAMN02745702_00795"/>
<sequence>MFNLKPPFRMMIANSFRDEQPRNAQSLLDELRDEYGSERQFTKSHVENHLMSLKAVGILRDFDAEITESGQLVPRYIITPYGKGKIQESC</sequence>
<dbReference type="Proteomes" id="UP000189733">
    <property type="component" value="Unassembled WGS sequence"/>
</dbReference>
<organism evidence="1 2">
    <name type="scientific">Desulfobaculum bizertense DSM 18034</name>
    <dbReference type="NCBI Taxonomy" id="1121442"/>
    <lineage>
        <taxon>Bacteria</taxon>
        <taxon>Pseudomonadati</taxon>
        <taxon>Thermodesulfobacteriota</taxon>
        <taxon>Desulfovibrionia</taxon>
        <taxon>Desulfovibrionales</taxon>
        <taxon>Desulfovibrionaceae</taxon>
        <taxon>Desulfobaculum</taxon>
    </lineage>
</organism>